<feature type="coiled-coil region" evidence="1">
    <location>
        <begin position="123"/>
        <end position="206"/>
    </location>
</feature>
<protein>
    <submittedName>
        <fullName evidence="3">Uncharacterized protein</fullName>
    </submittedName>
</protein>
<name>A0AAN8H4S4_9TELE</name>
<keyword evidence="1" id="KW-0175">Coiled coil</keyword>
<accession>A0AAN8H4S4</accession>
<feature type="compositionally biased region" description="Basic and acidic residues" evidence="2">
    <location>
        <begin position="233"/>
        <end position="243"/>
    </location>
</feature>
<evidence type="ECO:0000256" key="1">
    <source>
        <dbReference type="SAM" id="Coils"/>
    </source>
</evidence>
<evidence type="ECO:0000313" key="4">
    <source>
        <dbReference type="Proteomes" id="UP001335648"/>
    </source>
</evidence>
<dbReference type="AlphaFoldDB" id="A0AAN8H4S4"/>
<feature type="region of interest" description="Disordered" evidence="2">
    <location>
        <begin position="309"/>
        <end position="344"/>
    </location>
</feature>
<evidence type="ECO:0000256" key="2">
    <source>
        <dbReference type="SAM" id="MobiDB-lite"/>
    </source>
</evidence>
<keyword evidence="4" id="KW-1185">Reference proteome</keyword>
<gene>
    <name evidence="3" type="ORF">CesoFtcFv8_007740</name>
</gene>
<dbReference type="Proteomes" id="UP001335648">
    <property type="component" value="Unassembled WGS sequence"/>
</dbReference>
<feature type="region of interest" description="Disordered" evidence="2">
    <location>
        <begin position="233"/>
        <end position="253"/>
    </location>
</feature>
<reference evidence="3 4" key="1">
    <citation type="journal article" date="2023" name="Mol. Biol. Evol.">
        <title>Genomics of Secondarily Temperate Adaptation in the Only Non-Antarctic Icefish.</title>
        <authorList>
            <person name="Rivera-Colon A.G."/>
            <person name="Rayamajhi N."/>
            <person name="Minhas B.F."/>
            <person name="Madrigal G."/>
            <person name="Bilyk K.T."/>
            <person name="Yoon V."/>
            <person name="Hune M."/>
            <person name="Gregory S."/>
            <person name="Cheng C.H.C."/>
            <person name="Catchen J.M."/>
        </authorList>
    </citation>
    <scope>NUCLEOTIDE SEQUENCE [LARGE SCALE GENOMIC DNA]</scope>
    <source>
        <strain evidence="3">JC2023a</strain>
    </source>
</reference>
<feature type="coiled-coil region" evidence="1">
    <location>
        <begin position="71"/>
        <end position="98"/>
    </location>
</feature>
<proteinExistence type="predicted"/>
<organism evidence="3 4">
    <name type="scientific">Champsocephalus esox</name>
    <name type="common">pike icefish</name>
    <dbReference type="NCBI Taxonomy" id="159716"/>
    <lineage>
        <taxon>Eukaryota</taxon>
        <taxon>Metazoa</taxon>
        <taxon>Chordata</taxon>
        <taxon>Craniata</taxon>
        <taxon>Vertebrata</taxon>
        <taxon>Euteleostomi</taxon>
        <taxon>Actinopterygii</taxon>
        <taxon>Neopterygii</taxon>
        <taxon>Teleostei</taxon>
        <taxon>Neoteleostei</taxon>
        <taxon>Acanthomorphata</taxon>
        <taxon>Eupercaria</taxon>
        <taxon>Perciformes</taxon>
        <taxon>Notothenioidei</taxon>
        <taxon>Channichthyidae</taxon>
        <taxon>Champsocephalus</taxon>
    </lineage>
</organism>
<sequence>MMEGNNRKFEELTEMLMLIMQSQTAGEQQFLRIQQQVSEIEEEQRLRRQDGRLAEELDRINVRYGDQAQRGEKVMQQIQEYRMELREQDRRNQQKEEAEQIMGCQLLEELERQRQAELTAQKARKLEKVNRSLQRHLQQSAEEKEERERELLSMKKQIATLMQRLQADPAQLERLQSMLSVKNGGIQDLRRKSLSERQRVLELERKLYSTERLLKQTQSDKIKLQTRVGELQHKYEPKEPKKDRIPKRKKEKLPFDITAPSEETTLHKGPQVLAVGIDITKITNSDVEAANTAETEKLPVEELVRKGYDEDGEGQSHSAAHRGVQETPGGVETHGGKKNGQARERCNHAHRTVVRCLAAVQLCG</sequence>
<comment type="caution">
    <text evidence="3">The sequence shown here is derived from an EMBL/GenBank/DDBJ whole genome shotgun (WGS) entry which is preliminary data.</text>
</comment>
<dbReference type="EMBL" id="JAULUE010002051">
    <property type="protein sequence ID" value="KAK5902496.1"/>
    <property type="molecule type" value="Genomic_DNA"/>
</dbReference>
<evidence type="ECO:0000313" key="3">
    <source>
        <dbReference type="EMBL" id="KAK5902496.1"/>
    </source>
</evidence>